<accession>A0A6D2JZZ0</accession>
<dbReference type="EMBL" id="CACVBM020001309">
    <property type="protein sequence ID" value="CAA7044915.1"/>
    <property type="molecule type" value="Genomic_DNA"/>
</dbReference>
<evidence type="ECO:0000313" key="3">
    <source>
        <dbReference type="Proteomes" id="UP000467841"/>
    </source>
</evidence>
<keyword evidence="3" id="KW-1185">Reference proteome</keyword>
<feature type="compositionally biased region" description="Gly residues" evidence="1">
    <location>
        <begin position="9"/>
        <end position="20"/>
    </location>
</feature>
<evidence type="ECO:0000256" key="1">
    <source>
        <dbReference type="SAM" id="MobiDB-lite"/>
    </source>
</evidence>
<dbReference type="Proteomes" id="UP000467841">
    <property type="component" value="Unassembled WGS sequence"/>
</dbReference>
<feature type="region of interest" description="Disordered" evidence="1">
    <location>
        <begin position="165"/>
        <end position="239"/>
    </location>
</feature>
<name>A0A6D2JZZ0_9BRAS</name>
<organism evidence="2 3">
    <name type="scientific">Microthlaspi erraticum</name>
    <dbReference type="NCBI Taxonomy" id="1685480"/>
    <lineage>
        <taxon>Eukaryota</taxon>
        <taxon>Viridiplantae</taxon>
        <taxon>Streptophyta</taxon>
        <taxon>Embryophyta</taxon>
        <taxon>Tracheophyta</taxon>
        <taxon>Spermatophyta</taxon>
        <taxon>Magnoliopsida</taxon>
        <taxon>eudicotyledons</taxon>
        <taxon>Gunneridae</taxon>
        <taxon>Pentapetalae</taxon>
        <taxon>rosids</taxon>
        <taxon>malvids</taxon>
        <taxon>Brassicales</taxon>
        <taxon>Brassicaceae</taxon>
        <taxon>Coluteocarpeae</taxon>
        <taxon>Microthlaspi</taxon>
    </lineage>
</organism>
<feature type="compositionally biased region" description="Basic residues" evidence="1">
    <location>
        <begin position="167"/>
        <end position="182"/>
    </location>
</feature>
<feature type="region of interest" description="Disordered" evidence="1">
    <location>
        <begin position="64"/>
        <end position="90"/>
    </location>
</feature>
<feature type="region of interest" description="Disordered" evidence="1">
    <location>
        <begin position="1"/>
        <end position="30"/>
    </location>
</feature>
<dbReference type="AlphaFoldDB" id="A0A6D2JZZ0"/>
<reference evidence="2" key="1">
    <citation type="submission" date="2020-01" db="EMBL/GenBank/DDBJ databases">
        <authorList>
            <person name="Mishra B."/>
        </authorList>
    </citation>
    <scope>NUCLEOTIDE SEQUENCE [LARGE SCALE GENOMIC DNA]</scope>
</reference>
<protein>
    <submittedName>
        <fullName evidence="2">Uncharacterized protein</fullName>
    </submittedName>
</protein>
<proteinExistence type="predicted"/>
<comment type="caution">
    <text evidence="2">The sequence shown here is derived from an EMBL/GenBank/DDBJ whole genome shotgun (WGS) entry which is preliminary data.</text>
</comment>
<evidence type="ECO:0000313" key="2">
    <source>
        <dbReference type="EMBL" id="CAA7044915.1"/>
    </source>
</evidence>
<gene>
    <name evidence="2" type="ORF">MERR_LOCUS32150</name>
</gene>
<sequence length="239" mass="25262">MANTTKGAQGNGTENGGGGVTSPTQHSTKKVRKAIDFTAAVEGMDDSGNRVVVAEGEKVGKNEVPEGSVNVLDPDLGVNENMIQDEGEDGEIWWDDVIEEGVAEAIIEEEEAEKMIAEEAEKMIEELPEAMESQGESQMQTDGANEVERPLGAEQFVEVEAKEVGRGKHVAARKTGAKKKPVRSTVSVDGGTLKRFVQGAKTPRKKQGVRAGSRIGDKPTGNGTEGDPAEGSEVTSQAT</sequence>